<name>A0A8H7E4K5_9EURO</name>
<feature type="compositionally biased region" description="Basic and acidic residues" evidence="5">
    <location>
        <begin position="426"/>
        <end position="440"/>
    </location>
</feature>
<evidence type="ECO:0000313" key="8">
    <source>
        <dbReference type="Proteomes" id="UP000606974"/>
    </source>
</evidence>
<dbReference type="PANTHER" id="PTHR15818">
    <property type="entry name" value="G PATCH AND KOW-CONTAINING"/>
    <property type="match status" value="1"/>
</dbReference>
<feature type="compositionally biased region" description="Basic and acidic residues" evidence="5">
    <location>
        <begin position="558"/>
        <end position="568"/>
    </location>
</feature>
<feature type="compositionally biased region" description="Basic and acidic residues" evidence="5">
    <location>
        <begin position="389"/>
        <end position="414"/>
    </location>
</feature>
<evidence type="ECO:0000256" key="5">
    <source>
        <dbReference type="SAM" id="MobiDB-lite"/>
    </source>
</evidence>
<gene>
    <name evidence="7" type="ORF">GJ744_009351</name>
</gene>
<comment type="function">
    <text evidence="4">Involved in spliceosome maturation and the first step of pre-mRNA splicing.</text>
</comment>
<feature type="compositionally biased region" description="Low complexity" evidence="5">
    <location>
        <begin position="141"/>
        <end position="154"/>
    </location>
</feature>
<feature type="compositionally biased region" description="Basic residues" evidence="5">
    <location>
        <begin position="465"/>
        <end position="474"/>
    </location>
</feature>
<feature type="compositionally biased region" description="Basic and acidic residues" evidence="5">
    <location>
        <begin position="278"/>
        <end position="299"/>
    </location>
</feature>
<dbReference type="InterPro" id="IPR045166">
    <property type="entry name" value="Spp2-like"/>
</dbReference>
<feature type="compositionally biased region" description="Polar residues" evidence="5">
    <location>
        <begin position="155"/>
        <end position="170"/>
    </location>
</feature>
<organism evidence="7 8">
    <name type="scientific">Endocarpon pusillum</name>
    <dbReference type="NCBI Taxonomy" id="364733"/>
    <lineage>
        <taxon>Eukaryota</taxon>
        <taxon>Fungi</taxon>
        <taxon>Dikarya</taxon>
        <taxon>Ascomycota</taxon>
        <taxon>Pezizomycotina</taxon>
        <taxon>Eurotiomycetes</taxon>
        <taxon>Chaetothyriomycetidae</taxon>
        <taxon>Verrucariales</taxon>
        <taxon>Verrucariaceae</taxon>
        <taxon>Endocarpon</taxon>
    </lineage>
</organism>
<feature type="compositionally biased region" description="Basic and acidic residues" evidence="5">
    <location>
        <begin position="366"/>
        <end position="381"/>
    </location>
</feature>
<feature type="region of interest" description="Disordered" evidence="5">
    <location>
        <begin position="1"/>
        <end position="60"/>
    </location>
</feature>
<feature type="region of interest" description="Disordered" evidence="5">
    <location>
        <begin position="191"/>
        <end position="221"/>
    </location>
</feature>
<keyword evidence="8" id="KW-1185">Reference proteome</keyword>
<dbReference type="Pfam" id="PF12656">
    <property type="entry name" value="G-patch_2"/>
    <property type="match status" value="1"/>
</dbReference>
<feature type="compositionally biased region" description="Low complexity" evidence="5">
    <location>
        <begin position="15"/>
        <end position="32"/>
    </location>
</feature>
<evidence type="ECO:0000313" key="7">
    <source>
        <dbReference type="EMBL" id="KAF7508360.1"/>
    </source>
</evidence>
<sequence>MSKPISISFGKPKAKVSASASTPTPSSTHATAILVPPAKRPAFTADPEDDVEDERPPAHESVLGFAADGGAILSQPVKATAERVIENKGNAYWRTRGRPAKATSQQQQQPAPKEVRDGAATRMEREEASKRAGLQLADQSTTTAAAAAAAAAATNGSPAQNGLLSDSAQQPKLDRTPRTADEAALSALLNSNLSSPSSSSNIIIDPQPQNHNRATAASSSAAADETLSFLADVASRPDPASLADYAAMPVEEFGMALVRGMGKKRRANGEVIVIKNPNKPDDGAGDERRNKEAGKTKTRDANAGYLGIGAKAVKIGSGSGSGSGDRGRVGRGAGEDDGLGAWGKADMRRNKKGEGLYTPVMLRDRRTGELISERELEERKKAAAMMEADAAKRRGEELRNTGDEDWRYRRDRNLLRHHPARQQQPHHPEGGNGHPREKTNDSPSPPSTKMIEHRDQESRRSSSAGRRRTRRSRSRERYRDSKRDRDRDRDRDGYHDSKYAERDREEEDKYRDRDRDRSRRDRRRDEQQQQQQQRYDTTSSSSARKGAHRDRYDDDDGDAGRDPRVASERRRRRER</sequence>
<protein>
    <recommendedName>
        <fullName evidence="4">Pre-mRNA-splicing factor</fullName>
    </recommendedName>
</protein>
<evidence type="ECO:0000256" key="2">
    <source>
        <dbReference type="ARBA" id="ARBA00008576"/>
    </source>
</evidence>
<reference evidence="7" key="1">
    <citation type="submission" date="2020-02" db="EMBL/GenBank/DDBJ databases">
        <authorList>
            <person name="Palmer J.M."/>
        </authorList>
    </citation>
    <scope>NUCLEOTIDE SEQUENCE</scope>
    <source>
        <strain evidence="7">EPUS1.4</strain>
        <tissue evidence="7">Thallus</tissue>
    </source>
</reference>
<feature type="region of interest" description="Disordered" evidence="5">
    <location>
        <begin position="316"/>
        <end position="353"/>
    </location>
</feature>
<keyword evidence="4" id="KW-0747">Spliceosome</keyword>
<proteinExistence type="inferred from homology"/>
<feature type="compositionally biased region" description="Basic and acidic residues" evidence="5">
    <location>
        <begin position="113"/>
        <end position="130"/>
    </location>
</feature>
<feature type="compositionally biased region" description="Low complexity" evidence="5">
    <location>
        <begin position="191"/>
        <end position="204"/>
    </location>
</feature>
<dbReference type="GO" id="GO:0005681">
    <property type="term" value="C:spliceosomal complex"/>
    <property type="evidence" value="ECO:0007669"/>
    <property type="project" value="UniProtKB-UniRule"/>
</dbReference>
<evidence type="ECO:0000256" key="4">
    <source>
        <dbReference type="RuleBase" id="RU369096"/>
    </source>
</evidence>
<feature type="compositionally biased region" description="Basic and acidic residues" evidence="5">
    <location>
        <begin position="475"/>
        <end position="527"/>
    </location>
</feature>
<keyword evidence="4" id="KW-0508">mRNA splicing</keyword>
<dbReference type="Proteomes" id="UP000606974">
    <property type="component" value="Unassembled WGS sequence"/>
</dbReference>
<feature type="region of interest" description="Disordered" evidence="5">
    <location>
        <begin position="366"/>
        <end position="575"/>
    </location>
</feature>
<feature type="region of interest" description="Disordered" evidence="5">
    <location>
        <begin position="89"/>
        <end position="179"/>
    </location>
</feature>
<comment type="subcellular location">
    <subcellularLocation>
        <location evidence="1 4">Nucleus</location>
    </subcellularLocation>
</comment>
<evidence type="ECO:0000256" key="3">
    <source>
        <dbReference type="ARBA" id="ARBA00023242"/>
    </source>
</evidence>
<comment type="caution">
    <text evidence="7">The sequence shown here is derived from an EMBL/GenBank/DDBJ whole genome shotgun (WGS) entry which is preliminary data.</text>
</comment>
<feature type="region of interest" description="Disordered" evidence="5">
    <location>
        <begin position="274"/>
        <end position="299"/>
    </location>
</feature>
<dbReference type="InterPro" id="IPR026822">
    <property type="entry name" value="Spp2/MOS2_G-patch"/>
</dbReference>
<dbReference type="GO" id="GO:0000398">
    <property type="term" value="P:mRNA splicing, via spliceosome"/>
    <property type="evidence" value="ECO:0007669"/>
    <property type="project" value="UniProtKB-UniRule"/>
</dbReference>
<feature type="domain" description="Spp2/MOS2 G-patch" evidence="6">
    <location>
        <begin position="237"/>
        <end position="313"/>
    </location>
</feature>
<dbReference type="PANTHER" id="PTHR15818:SF2">
    <property type="entry name" value="G-PATCH DOMAIN AND KOW MOTIFS-CONTAINING PROTEIN"/>
    <property type="match status" value="1"/>
</dbReference>
<evidence type="ECO:0000259" key="6">
    <source>
        <dbReference type="Pfam" id="PF12656"/>
    </source>
</evidence>
<keyword evidence="3 4" id="KW-0539">Nucleus</keyword>
<dbReference type="OrthoDB" id="5577072at2759"/>
<feature type="compositionally biased region" description="Basic and acidic residues" evidence="5">
    <location>
        <begin position="450"/>
        <end position="460"/>
    </location>
</feature>
<accession>A0A8H7E4K5</accession>
<dbReference type="EMBL" id="JAACFV010000055">
    <property type="protein sequence ID" value="KAF7508360.1"/>
    <property type="molecule type" value="Genomic_DNA"/>
</dbReference>
<keyword evidence="4" id="KW-0507">mRNA processing</keyword>
<dbReference type="AlphaFoldDB" id="A0A8H7E4K5"/>
<evidence type="ECO:0000256" key="1">
    <source>
        <dbReference type="ARBA" id="ARBA00004123"/>
    </source>
</evidence>
<comment type="similarity">
    <text evidence="2 4">Belongs to the SPP2 family.</text>
</comment>